<dbReference type="SUPFAM" id="SSF56003">
    <property type="entry name" value="Molybdenum cofactor-binding domain"/>
    <property type="match status" value="1"/>
</dbReference>
<evidence type="ECO:0000313" key="3">
    <source>
        <dbReference type="EMBL" id="SVA78722.1"/>
    </source>
</evidence>
<organism evidence="3">
    <name type="scientific">marine metagenome</name>
    <dbReference type="NCBI Taxonomy" id="408172"/>
    <lineage>
        <taxon>unclassified sequences</taxon>
        <taxon>metagenomes</taxon>
        <taxon>ecological metagenomes</taxon>
    </lineage>
</organism>
<dbReference type="InterPro" id="IPR046867">
    <property type="entry name" value="AldOxase/xan_DH_MoCoBD2"/>
</dbReference>
<feature type="domain" description="Aldehyde oxidase/xanthine dehydrogenase second molybdopterin binding" evidence="2">
    <location>
        <begin position="2"/>
        <end position="65"/>
    </location>
</feature>
<feature type="non-terminal residue" evidence="3">
    <location>
        <position position="1"/>
    </location>
</feature>
<accession>A0A381YQ28</accession>
<dbReference type="InterPro" id="IPR016208">
    <property type="entry name" value="Ald_Oxase/xanthine_DH-like"/>
</dbReference>
<dbReference type="InterPro" id="IPR037165">
    <property type="entry name" value="AldOxase/xan_DH_Mopterin-bd_sf"/>
</dbReference>
<dbReference type="EMBL" id="UINC01018689">
    <property type="protein sequence ID" value="SVA78722.1"/>
    <property type="molecule type" value="Genomic_DNA"/>
</dbReference>
<reference evidence="3" key="1">
    <citation type="submission" date="2018-05" db="EMBL/GenBank/DDBJ databases">
        <authorList>
            <person name="Lanie J.A."/>
            <person name="Ng W.-L."/>
            <person name="Kazmierczak K.M."/>
            <person name="Andrzejewski T.M."/>
            <person name="Davidsen T.M."/>
            <person name="Wayne K.J."/>
            <person name="Tettelin H."/>
            <person name="Glass J.I."/>
            <person name="Rusch D."/>
            <person name="Podicherti R."/>
            <person name="Tsui H.-C.T."/>
            <person name="Winkler M.E."/>
        </authorList>
    </citation>
    <scope>NUCLEOTIDE SEQUENCE</scope>
</reference>
<gene>
    <name evidence="3" type="ORF">METZ01_LOCUS131576</name>
</gene>
<evidence type="ECO:0000256" key="1">
    <source>
        <dbReference type="ARBA" id="ARBA00022505"/>
    </source>
</evidence>
<proteinExistence type="predicted"/>
<dbReference type="Gene3D" id="3.30.365.10">
    <property type="entry name" value="Aldehyde oxidase/xanthine dehydrogenase, molybdopterin binding domain"/>
    <property type="match status" value="1"/>
</dbReference>
<dbReference type="AlphaFoldDB" id="A0A381YQ28"/>
<keyword evidence="1" id="KW-0500">Molybdenum</keyword>
<dbReference type="PANTHER" id="PTHR11908">
    <property type="entry name" value="XANTHINE DEHYDROGENASE"/>
    <property type="match status" value="1"/>
</dbReference>
<dbReference type="GO" id="GO:0016491">
    <property type="term" value="F:oxidoreductase activity"/>
    <property type="evidence" value="ECO:0007669"/>
    <property type="project" value="InterPro"/>
</dbReference>
<dbReference type="GO" id="GO:0005506">
    <property type="term" value="F:iron ion binding"/>
    <property type="evidence" value="ECO:0007669"/>
    <property type="project" value="InterPro"/>
</dbReference>
<sequence>YEILDYVGVADCGTVLHPQGLETQIKGGAFMGFGLAALEGYSYDPQNGLPANIGLYQCKPPSYLDGPSEMKTEAVDIADPQNPIGSKGIGEPVQGCAAAALLCAISDALGGHYFNRTPVMADQILNAAAGKPQSHKAMAINTV</sequence>
<protein>
    <recommendedName>
        <fullName evidence="2">Aldehyde oxidase/xanthine dehydrogenase second molybdopterin binding domain-containing protein</fullName>
    </recommendedName>
</protein>
<name>A0A381YQ28_9ZZZZ</name>
<dbReference type="Pfam" id="PF20256">
    <property type="entry name" value="MoCoBD_2"/>
    <property type="match status" value="1"/>
</dbReference>
<evidence type="ECO:0000259" key="2">
    <source>
        <dbReference type="Pfam" id="PF20256"/>
    </source>
</evidence>
<dbReference type="PANTHER" id="PTHR11908:SF132">
    <property type="entry name" value="ALDEHYDE OXIDASE 1-RELATED"/>
    <property type="match status" value="1"/>
</dbReference>